<dbReference type="EMBL" id="JAODUO010001326">
    <property type="protein sequence ID" value="KAK2166354.1"/>
    <property type="molecule type" value="Genomic_DNA"/>
</dbReference>
<sequence length="1040" mass="118981">MASGTVSPWVDTENECGTIIITGIDGEQSKPNLSTDCGLDQIPYVISGTDNIKSMEGELQKDLEELKIRIEEYEQVNGIINPKYTSSQPLPADVSQFRNERAQVLKRALQVSGPKELAIQSLKMADEMRTALGNDYSIDGLPLLLHQFYLCRIQQLVQSKHMHMLRWKRFAENSSCIDQLYGRYKAKLTRLMAEYNDYVKRAERLGQARQALLNKENAADVVQLEDVLIYLRWLTCHLTSLHTFNKFVKETTPQFSRMMSMSERSIGQHFSGLNFDLSTMSLTAMSRSQVAFMTSVVGAGVEENVTVPQSVTDIENLRPQLNLFVHLYNLNFNVLEMETPAEEIELFALVNRKFKTLFTRQESMKTFKMYDRVEAKPGEAVWGTDNPSRALLQTANWLPFVKLKPMKDLMLEKKMVKLRAKKTDELFHVMSKFLEVTDAERVVDALREHERAVKEPHKPMPIINFNLKHLPRNSNTTEKLWKKIYSNPELFSKFLSKLELSNLKLFSKRDDKVDMELAELDSQEPDKNVLAREKTSSMKQRRDSYDYKRTIQTLGLDDGDDPGGETTSVAGAFLSFLLLRHLRIRDLQRTGLGILNYFRSVERTLTINDAGLSLQGGELKIAIPQSHRQGMDGMLGGAGGLGSQNHIHYTPKDYKVSESKFIQFSEVENHDDFYSYEDSRVHVQDQRGFYIVYDAAVEDFKNLEKDLLLIASYFIDKDTSSTGSKSSRLAKDSRTRNYSAMADLDISAYAHQNSDRFGVLLDLWASEVAFQEAKKELLDCYLEAYHHVFDRDEKRKLAQVIINIMYMRPRMDFDANYFATCYRLQCLCLCRQTLLITSVLNKQIEDQREYIKRITKDTPLMFGMPDPIVPHQPIAVNMSSPALKPVYMLEFHPSLTIASRIPEVLNHVFWETYHVEPAANATEMLNVELLILDTAISQFGKLGQSGSTYNMDVQKELFKDTYISNPTLMTEIACTVADMNGMEVKDMPKQAKQKHMLERLGQVLQLVTLRSRLVDAAEESAVLSNVSRRTQVGKMVGDFF</sequence>
<evidence type="ECO:0000313" key="2">
    <source>
        <dbReference type="EMBL" id="KAK2166354.1"/>
    </source>
</evidence>
<protein>
    <recommendedName>
        <fullName evidence="1">DUF4549 domain-containing protein</fullName>
    </recommendedName>
</protein>
<dbReference type="Pfam" id="PF15082">
    <property type="entry name" value="DUF4549"/>
    <property type="match status" value="1"/>
</dbReference>
<gene>
    <name evidence="2" type="ORF">NP493_1328g00012</name>
</gene>
<name>A0AAD9K7J4_RIDPI</name>
<dbReference type="InterPro" id="IPR040401">
    <property type="entry name" value="CCDC162"/>
</dbReference>
<organism evidence="2 3">
    <name type="scientific">Ridgeia piscesae</name>
    <name type="common">Tubeworm</name>
    <dbReference type="NCBI Taxonomy" id="27915"/>
    <lineage>
        <taxon>Eukaryota</taxon>
        <taxon>Metazoa</taxon>
        <taxon>Spiralia</taxon>
        <taxon>Lophotrochozoa</taxon>
        <taxon>Annelida</taxon>
        <taxon>Polychaeta</taxon>
        <taxon>Sedentaria</taxon>
        <taxon>Canalipalpata</taxon>
        <taxon>Sabellida</taxon>
        <taxon>Siboglinidae</taxon>
        <taxon>Ridgeia</taxon>
    </lineage>
</organism>
<evidence type="ECO:0000259" key="1">
    <source>
        <dbReference type="Pfam" id="PF15082"/>
    </source>
</evidence>
<dbReference type="PANTHER" id="PTHR33331:SF13">
    <property type="entry name" value="COILED-COIL DOMAIN CONTAINING 162"/>
    <property type="match status" value="1"/>
</dbReference>
<dbReference type="InterPro" id="IPR029376">
    <property type="entry name" value="DUF4549"/>
</dbReference>
<reference evidence="2" key="1">
    <citation type="journal article" date="2023" name="Mol. Biol. Evol.">
        <title>Third-Generation Sequencing Reveals the Adaptive Role of the Epigenome in Three Deep-Sea Polychaetes.</title>
        <authorList>
            <person name="Perez M."/>
            <person name="Aroh O."/>
            <person name="Sun Y."/>
            <person name="Lan Y."/>
            <person name="Juniper S.K."/>
            <person name="Young C.R."/>
            <person name="Angers B."/>
            <person name="Qian P.Y."/>
        </authorList>
    </citation>
    <scope>NUCLEOTIDE SEQUENCE</scope>
    <source>
        <strain evidence="2">R07B-5</strain>
    </source>
</reference>
<keyword evidence="3" id="KW-1185">Reference proteome</keyword>
<dbReference type="PANTHER" id="PTHR33331">
    <property type="entry name" value="COILED-COIL DOMAIN-CONTAINING PROTEIN 162"/>
    <property type="match status" value="1"/>
</dbReference>
<dbReference type="AlphaFoldDB" id="A0AAD9K7J4"/>
<evidence type="ECO:0000313" key="3">
    <source>
        <dbReference type="Proteomes" id="UP001209878"/>
    </source>
</evidence>
<dbReference type="Proteomes" id="UP001209878">
    <property type="component" value="Unassembled WGS sequence"/>
</dbReference>
<comment type="caution">
    <text evidence="2">The sequence shown here is derived from an EMBL/GenBank/DDBJ whole genome shotgun (WGS) entry which is preliminary data.</text>
</comment>
<proteinExistence type="predicted"/>
<feature type="domain" description="DUF4549" evidence="1">
    <location>
        <begin position="44"/>
        <end position="185"/>
    </location>
</feature>
<accession>A0AAD9K7J4</accession>